<dbReference type="GO" id="GO:0071555">
    <property type="term" value="P:cell wall organization"/>
    <property type="evidence" value="ECO:0007669"/>
    <property type="project" value="UniProtKB-KW"/>
</dbReference>
<reference evidence="9 10" key="1">
    <citation type="submission" date="2019-02" db="EMBL/GenBank/DDBJ databases">
        <title>Genome sequencing of the rare red list fungi Hericium alpestre (H. flagellum).</title>
        <authorList>
            <person name="Buettner E."/>
            <person name="Kellner H."/>
        </authorList>
    </citation>
    <scope>NUCLEOTIDE SEQUENCE [LARGE SCALE GENOMIC DNA]</scope>
    <source>
        <strain evidence="9 10">DSM 108284</strain>
    </source>
</reference>
<dbReference type="InterPro" id="IPR000743">
    <property type="entry name" value="Glyco_hydro_28"/>
</dbReference>
<dbReference type="AlphaFoldDB" id="A0A4Y9ZFH1"/>
<evidence type="ECO:0000256" key="6">
    <source>
        <dbReference type="ARBA" id="ARBA00023316"/>
    </source>
</evidence>
<dbReference type="GO" id="GO:0045490">
    <property type="term" value="P:pectin catabolic process"/>
    <property type="evidence" value="ECO:0007669"/>
    <property type="project" value="TreeGrafter"/>
</dbReference>
<keyword evidence="5 7" id="KW-0326">Glycosidase</keyword>
<dbReference type="Gene3D" id="2.160.20.10">
    <property type="entry name" value="Single-stranded right-handed beta-helix, Pectin lyase-like"/>
    <property type="match status" value="1"/>
</dbReference>
<dbReference type="EMBL" id="SFCI01003173">
    <property type="protein sequence ID" value="TFY73204.1"/>
    <property type="molecule type" value="Genomic_DNA"/>
</dbReference>
<evidence type="ECO:0000256" key="5">
    <source>
        <dbReference type="ARBA" id="ARBA00023295"/>
    </source>
</evidence>
<protein>
    <recommendedName>
        <fullName evidence="11">Endopolygalacturonase</fullName>
    </recommendedName>
</protein>
<dbReference type="Proteomes" id="UP000298061">
    <property type="component" value="Unassembled WGS sequence"/>
</dbReference>
<keyword evidence="6" id="KW-0961">Cell wall biogenesis/degradation</keyword>
<feature type="chain" id="PRO_5021479754" description="Endopolygalacturonase" evidence="8">
    <location>
        <begin position="23"/>
        <end position="119"/>
    </location>
</feature>
<dbReference type="InterPro" id="IPR050434">
    <property type="entry name" value="Glycosyl_hydrlase_28"/>
</dbReference>
<evidence type="ECO:0000256" key="1">
    <source>
        <dbReference type="ARBA" id="ARBA00008834"/>
    </source>
</evidence>
<keyword evidence="10" id="KW-1185">Reference proteome</keyword>
<gene>
    <name evidence="9" type="ORF">EWM64_g10808</name>
</gene>
<sequence>MASLKSLFALVTVAACVSPLLAAPTGNECTGTISSMDDVDDAVKCTTVNINSFTVPAGKTFNLDLADGTKVNMQGDVTFGNKTWGGPLFQISGDSVTFNGNGHTFDGNGPFYWVRPYLH</sequence>
<dbReference type="Pfam" id="PF00295">
    <property type="entry name" value="Glyco_hydro_28"/>
    <property type="match status" value="1"/>
</dbReference>
<evidence type="ECO:0000256" key="2">
    <source>
        <dbReference type="ARBA" id="ARBA00022729"/>
    </source>
</evidence>
<dbReference type="PROSITE" id="PS51257">
    <property type="entry name" value="PROKAR_LIPOPROTEIN"/>
    <property type="match status" value="1"/>
</dbReference>
<dbReference type="OrthoDB" id="1546079at2759"/>
<name>A0A4Y9ZFH1_9AGAM</name>
<dbReference type="STRING" id="135208.A0A4Y9ZFH1"/>
<evidence type="ECO:0000256" key="8">
    <source>
        <dbReference type="SAM" id="SignalP"/>
    </source>
</evidence>
<dbReference type="PANTHER" id="PTHR31884:SF1">
    <property type="entry name" value="POLYGALACTURONASE"/>
    <property type="match status" value="1"/>
</dbReference>
<dbReference type="SUPFAM" id="SSF51126">
    <property type="entry name" value="Pectin lyase-like"/>
    <property type="match status" value="1"/>
</dbReference>
<keyword evidence="3" id="KW-0677">Repeat</keyword>
<organism evidence="9 10">
    <name type="scientific">Hericium alpestre</name>
    <dbReference type="NCBI Taxonomy" id="135208"/>
    <lineage>
        <taxon>Eukaryota</taxon>
        <taxon>Fungi</taxon>
        <taxon>Dikarya</taxon>
        <taxon>Basidiomycota</taxon>
        <taxon>Agaricomycotina</taxon>
        <taxon>Agaricomycetes</taxon>
        <taxon>Russulales</taxon>
        <taxon>Hericiaceae</taxon>
        <taxon>Hericium</taxon>
    </lineage>
</organism>
<evidence type="ECO:0008006" key="11">
    <source>
        <dbReference type="Google" id="ProtNLM"/>
    </source>
</evidence>
<evidence type="ECO:0000256" key="7">
    <source>
        <dbReference type="RuleBase" id="RU361169"/>
    </source>
</evidence>
<dbReference type="InterPro" id="IPR011050">
    <property type="entry name" value="Pectin_lyase_fold/virulence"/>
</dbReference>
<evidence type="ECO:0000256" key="3">
    <source>
        <dbReference type="ARBA" id="ARBA00022737"/>
    </source>
</evidence>
<proteinExistence type="inferred from homology"/>
<dbReference type="PANTHER" id="PTHR31884">
    <property type="entry name" value="POLYGALACTURONASE"/>
    <property type="match status" value="1"/>
</dbReference>
<comment type="caution">
    <text evidence="9">The sequence shown here is derived from an EMBL/GenBank/DDBJ whole genome shotgun (WGS) entry which is preliminary data.</text>
</comment>
<dbReference type="GO" id="GO:0004650">
    <property type="term" value="F:polygalacturonase activity"/>
    <property type="evidence" value="ECO:0007669"/>
    <property type="project" value="InterPro"/>
</dbReference>
<accession>A0A4Y9ZFH1</accession>
<keyword evidence="4 7" id="KW-0378">Hydrolase</keyword>
<comment type="similarity">
    <text evidence="1 7">Belongs to the glycosyl hydrolase 28 family.</text>
</comment>
<dbReference type="GO" id="GO:0005576">
    <property type="term" value="C:extracellular region"/>
    <property type="evidence" value="ECO:0007669"/>
    <property type="project" value="TreeGrafter"/>
</dbReference>
<feature type="signal peptide" evidence="8">
    <location>
        <begin position="1"/>
        <end position="22"/>
    </location>
</feature>
<evidence type="ECO:0000313" key="9">
    <source>
        <dbReference type="EMBL" id="TFY73204.1"/>
    </source>
</evidence>
<keyword evidence="2 8" id="KW-0732">Signal</keyword>
<evidence type="ECO:0000313" key="10">
    <source>
        <dbReference type="Proteomes" id="UP000298061"/>
    </source>
</evidence>
<evidence type="ECO:0000256" key="4">
    <source>
        <dbReference type="ARBA" id="ARBA00022801"/>
    </source>
</evidence>
<dbReference type="InterPro" id="IPR012334">
    <property type="entry name" value="Pectin_lyas_fold"/>
</dbReference>